<accession>A0A544W8R6</accession>
<dbReference type="Proteomes" id="UP000315759">
    <property type="component" value="Unassembled WGS sequence"/>
</dbReference>
<dbReference type="InterPro" id="IPR019587">
    <property type="entry name" value="Polyketide_cyclase/dehydratase"/>
</dbReference>
<name>A0A544W8R6_9MYCO</name>
<proteinExistence type="predicted"/>
<sequence length="150" mass="16437">MPEITTSREIDAPQALVWSVVSNPQRFADWNTLHSRWGEEPPVQLAKGTRLVDVVKIKGIVDTIDFTTDDVRDPGFVSLSGNGSTGSSVVLEFTVDDHAADRSLVTLHIVFASSVLFGPLGKVVERAFRKELNASLEKLEHVVTGERPRG</sequence>
<dbReference type="Gene3D" id="3.30.530.20">
    <property type="match status" value="1"/>
</dbReference>
<dbReference type="AlphaFoldDB" id="A0A544W8R6"/>
<gene>
    <name evidence="1" type="ORF">D8S82_00910</name>
</gene>
<organism evidence="1 2">
    <name type="scientific">Mycolicibacterium hodleri</name>
    <dbReference type="NCBI Taxonomy" id="49897"/>
    <lineage>
        <taxon>Bacteria</taxon>
        <taxon>Bacillati</taxon>
        <taxon>Actinomycetota</taxon>
        <taxon>Actinomycetes</taxon>
        <taxon>Mycobacteriales</taxon>
        <taxon>Mycobacteriaceae</taxon>
        <taxon>Mycolicibacterium</taxon>
    </lineage>
</organism>
<comment type="caution">
    <text evidence="1">The sequence shown here is derived from an EMBL/GenBank/DDBJ whole genome shotgun (WGS) entry which is preliminary data.</text>
</comment>
<dbReference type="InterPro" id="IPR023393">
    <property type="entry name" value="START-like_dom_sf"/>
</dbReference>
<dbReference type="RefSeq" id="WP_142549952.1">
    <property type="nucleotide sequence ID" value="NZ_VIFX01000001.1"/>
</dbReference>
<dbReference type="Pfam" id="PF10604">
    <property type="entry name" value="Polyketide_cyc2"/>
    <property type="match status" value="1"/>
</dbReference>
<evidence type="ECO:0000313" key="1">
    <source>
        <dbReference type="EMBL" id="TQR88599.1"/>
    </source>
</evidence>
<dbReference type="EMBL" id="VIFX01000001">
    <property type="protein sequence ID" value="TQR88599.1"/>
    <property type="molecule type" value="Genomic_DNA"/>
</dbReference>
<evidence type="ECO:0000313" key="2">
    <source>
        <dbReference type="Proteomes" id="UP000315759"/>
    </source>
</evidence>
<dbReference type="SUPFAM" id="SSF55961">
    <property type="entry name" value="Bet v1-like"/>
    <property type="match status" value="1"/>
</dbReference>
<protein>
    <submittedName>
        <fullName evidence="1">SRPBCC family protein</fullName>
    </submittedName>
</protein>
<reference evidence="1 2" key="1">
    <citation type="submission" date="2018-10" db="EMBL/GenBank/DDBJ databases">
        <title>Draft genome of Mycobacterium hodleri strain B.</title>
        <authorList>
            <person name="Amande T.J."/>
            <person name="Mcgenity T.J."/>
        </authorList>
    </citation>
    <scope>NUCLEOTIDE SEQUENCE [LARGE SCALE GENOMIC DNA]</scope>
    <source>
        <strain evidence="1 2">B</strain>
    </source>
</reference>
<keyword evidence="2" id="KW-1185">Reference proteome</keyword>
<dbReference type="CDD" id="cd07812">
    <property type="entry name" value="SRPBCC"/>
    <property type="match status" value="1"/>
</dbReference>